<dbReference type="PANTHER" id="PTHR32319:SF0">
    <property type="entry name" value="BACTERIAL HEMOLYSIN-LIKE PROTEIN"/>
    <property type="match status" value="1"/>
</dbReference>
<dbReference type="InterPro" id="IPR036986">
    <property type="entry name" value="S4_RNA-bd_sf"/>
</dbReference>
<dbReference type="CDD" id="cd00165">
    <property type="entry name" value="S4"/>
    <property type="match status" value="1"/>
</dbReference>
<dbReference type="InterPro" id="IPR004538">
    <property type="entry name" value="Hemolysin_A/TlyA"/>
</dbReference>
<dbReference type="EMBL" id="DTIN01000009">
    <property type="protein sequence ID" value="HFX12796.1"/>
    <property type="molecule type" value="Genomic_DNA"/>
</dbReference>
<dbReference type="InterPro" id="IPR002942">
    <property type="entry name" value="S4_RNA-bd"/>
</dbReference>
<name>A0A7C3RL08_DICTH</name>
<sequence length="274" mass="30849">MKEKTPKERLDTLLVKKGFFESREKAKSAIIAGLVKVDGKVADKPDIKFSPFVSIEIQQSLPYVSKGGFKLKKALNEFKINVTGFIAIDVGASTGGFTDCLLQEGVKKIYAVDVGKGVLHEKLRKDTRVVVMEGINARYLKEGDIPDKVDIITIDISFISILKIFPVIKSFLKEEGMVISLIKPQFEASPKDVNKGGIVKNIDVHLKVIENIKNNLKDLGFYLKNITYFYSKEGKGNIEYPTLFVLQEKDELSMDKIKEIVREAFTNWKLLSKK</sequence>
<comment type="caution">
    <text evidence="5">The sequence shown here is derived from an EMBL/GenBank/DDBJ whole genome shotgun (WGS) entry which is preliminary data.</text>
</comment>
<dbReference type="InterPro" id="IPR029063">
    <property type="entry name" value="SAM-dependent_MTases_sf"/>
</dbReference>
<dbReference type="NCBIfam" id="TIGR00478">
    <property type="entry name" value="tly"/>
    <property type="match status" value="1"/>
</dbReference>
<reference evidence="5" key="1">
    <citation type="journal article" date="2020" name="mSystems">
        <title>Genome- and Community-Level Interaction Insights into Carbon Utilization and Element Cycling Functions of Hydrothermarchaeota in Hydrothermal Sediment.</title>
        <authorList>
            <person name="Zhou Z."/>
            <person name="Liu Y."/>
            <person name="Xu W."/>
            <person name="Pan J."/>
            <person name="Luo Z.H."/>
            <person name="Li M."/>
        </authorList>
    </citation>
    <scope>NUCLEOTIDE SEQUENCE [LARGE SCALE GENOMIC DNA]</scope>
    <source>
        <strain evidence="5">SpSt-81</strain>
    </source>
</reference>
<evidence type="ECO:0000256" key="3">
    <source>
        <dbReference type="PROSITE-ProRule" id="PRU00182"/>
    </source>
</evidence>
<evidence type="ECO:0000259" key="4">
    <source>
        <dbReference type="SMART" id="SM00363"/>
    </source>
</evidence>
<organism evidence="5">
    <name type="scientific">Dictyoglomus thermophilum</name>
    <dbReference type="NCBI Taxonomy" id="14"/>
    <lineage>
        <taxon>Bacteria</taxon>
        <taxon>Pseudomonadati</taxon>
        <taxon>Dictyoglomota</taxon>
        <taxon>Dictyoglomia</taxon>
        <taxon>Dictyoglomales</taxon>
        <taxon>Dictyoglomaceae</taxon>
        <taxon>Dictyoglomus</taxon>
    </lineage>
</organism>
<dbReference type="Pfam" id="PF01728">
    <property type="entry name" value="FtsJ"/>
    <property type="match status" value="1"/>
</dbReference>
<dbReference type="Gene3D" id="3.40.50.150">
    <property type="entry name" value="Vaccinia Virus protein VP39"/>
    <property type="match status" value="1"/>
</dbReference>
<keyword evidence="5" id="KW-0808">Transferase</keyword>
<gene>
    <name evidence="5" type="ORF">ENW00_01335</name>
</gene>
<dbReference type="PROSITE" id="PS50889">
    <property type="entry name" value="S4"/>
    <property type="match status" value="1"/>
</dbReference>
<comment type="similarity">
    <text evidence="2">Belongs to the TlyA family.</text>
</comment>
<evidence type="ECO:0000313" key="5">
    <source>
        <dbReference type="EMBL" id="HFX12796.1"/>
    </source>
</evidence>
<dbReference type="Pfam" id="PF01479">
    <property type="entry name" value="S4"/>
    <property type="match status" value="1"/>
</dbReference>
<accession>A0A7C3RL08</accession>
<dbReference type="SUPFAM" id="SSF53335">
    <property type="entry name" value="S-adenosyl-L-methionine-dependent methyltransferases"/>
    <property type="match status" value="1"/>
</dbReference>
<evidence type="ECO:0000256" key="2">
    <source>
        <dbReference type="ARBA" id="ARBA00029460"/>
    </source>
</evidence>
<feature type="domain" description="RNA-binding S4" evidence="4">
    <location>
        <begin position="8"/>
        <end position="69"/>
    </location>
</feature>
<protein>
    <submittedName>
        <fullName evidence="5">TlyA family RNA methyltransferase</fullName>
    </submittedName>
</protein>
<dbReference type="InterPro" id="IPR047048">
    <property type="entry name" value="TlyA"/>
</dbReference>
<dbReference type="PIRSF" id="PIRSF005578">
    <property type="entry name" value="TlyA"/>
    <property type="match status" value="1"/>
</dbReference>
<dbReference type="SMART" id="SM00363">
    <property type="entry name" value="S4"/>
    <property type="match status" value="1"/>
</dbReference>
<dbReference type="SUPFAM" id="SSF55174">
    <property type="entry name" value="Alpha-L RNA-binding motif"/>
    <property type="match status" value="1"/>
</dbReference>
<dbReference type="AlphaFoldDB" id="A0A7C3RL08"/>
<evidence type="ECO:0000256" key="1">
    <source>
        <dbReference type="ARBA" id="ARBA00022884"/>
    </source>
</evidence>
<dbReference type="GO" id="GO:0008168">
    <property type="term" value="F:methyltransferase activity"/>
    <property type="evidence" value="ECO:0007669"/>
    <property type="project" value="UniProtKB-KW"/>
</dbReference>
<dbReference type="Gene3D" id="3.10.290.10">
    <property type="entry name" value="RNA-binding S4 domain"/>
    <property type="match status" value="1"/>
</dbReference>
<keyword evidence="5" id="KW-0489">Methyltransferase</keyword>
<keyword evidence="1 3" id="KW-0694">RNA-binding</keyword>
<proteinExistence type="inferred from homology"/>
<dbReference type="GO" id="GO:0003723">
    <property type="term" value="F:RNA binding"/>
    <property type="evidence" value="ECO:0007669"/>
    <property type="project" value="UniProtKB-KW"/>
</dbReference>
<dbReference type="PANTHER" id="PTHR32319">
    <property type="entry name" value="BACTERIAL HEMOLYSIN-LIKE PROTEIN"/>
    <property type="match status" value="1"/>
</dbReference>
<dbReference type="InterPro" id="IPR002877">
    <property type="entry name" value="RNA_MeTrfase_FtsJ_dom"/>
</dbReference>
<dbReference type="GO" id="GO:0032259">
    <property type="term" value="P:methylation"/>
    <property type="evidence" value="ECO:0007669"/>
    <property type="project" value="UniProtKB-KW"/>
</dbReference>